<accession>A0ABT6WM52</accession>
<organism evidence="1 2">
    <name type="scientific">Actinoplanes sandaracinus</name>
    <dbReference type="NCBI Taxonomy" id="3045177"/>
    <lineage>
        <taxon>Bacteria</taxon>
        <taxon>Bacillati</taxon>
        <taxon>Actinomycetota</taxon>
        <taxon>Actinomycetes</taxon>
        <taxon>Micromonosporales</taxon>
        <taxon>Micromonosporaceae</taxon>
        <taxon>Actinoplanes</taxon>
    </lineage>
</organism>
<dbReference type="Gene3D" id="3.30.565.10">
    <property type="entry name" value="Histidine kinase-like ATPase, C-terminal domain"/>
    <property type="match status" value="1"/>
</dbReference>
<proteinExistence type="predicted"/>
<comment type="caution">
    <text evidence="1">The sequence shown here is derived from an EMBL/GenBank/DDBJ whole genome shotgun (WGS) entry which is preliminary data.</text>
</comment>
<dbReference type="RefSeq" id="WP_282761637.1">
    <property type="nucleotide sequence ID" value="NZ_JASCTH010000012.1"/>
</dbReference>
<gene>
    <name evidence="1" type="ORF">QLQ12_19515</name>
</gene>
<dbReference type="PANTHER" id="PTHR35526">
    <property type="entry name" value="ANTI-SIGMA-F FACTOR RSBW-RELATED"/>
    <property type="match status" value="1"/>
</dbReference>
<evidence type="ECO:0000313" key="2">
    <source>
        <dbReference type="Proteomes" id="UP001241758"/>
    </source>
</evidence>
<evidence type="ECO:0000313" key="1">
    <source>
        <dbReference type="EMBL" id="MDI6100804.1"/>
    </source>
</evidence>
<dbReference type="InterPro" id="IPR036890">
    <property type="entry name" value="HATPase_C_sf"/>
</dbReference>
<keyword evidence="2" id="KW-1185">Reference proteome</keyword>
<keyword evidence="1" id="KW-0547">Nucleotide-binding</keyword>
<name>A0ABT6WM52_9ACTN</name>
<dbReference type="PANTHER" id="PTHR35526:SF3">
    <property type="entry name" value="ANTI-SIGMA-F FACTOR RSBW"/>
    <property type="match status" value="1"/>
</dbReference>
<sequence length="252" mass="27613">MDPETQLIEIAVSGRWTRRAWAGTRTLLSSCLAEQPAGILMDLSRLDDPHSQSASLWRTAAREAGQSPVPIRMAVCLPDDAALAVRLRRVGACHRLAIYPDLAGGRAALLSERPPADELRITLPPLLNTTMTARNVVSAACREWDLHGLRPRALFVASELVLNAVEHAGTSMTLSVARLMSRRRSSYRPQPLLRLTVHDLSPELPRLLAPSLTTPLERGQGLRIVDAAAETWGALPTRTGKLVWAILKERPV</sequence>
<dbReference type="Proteomes" id="UP001241758">
    <property type="component" value="Unassembled WGS sequence"/>
</dbReference>
<dbReference type="InterPro" id="IPR050267">
    <property type="entry name" value="Anti-sigma-factor_SerPK"/>
</dbReference>
<dbReference type="EMBL" id="JASCTH010000012">
    <property type="protein sequence ID" value="MDI6100804.1"/>
    <property type="molecule type" value="Genomic_DNA"/>
</dbReference>
<reference evidence="1 2" key="1">
    <citation type="submission" date="2023-05" db="EMBL/GenBank/DDBJ databases">
        <title>Actinoplanes sp. NEAU-A12 genome sequencing.</title>
        <authorList>
            <person name="Wang Z.-S."/>
        </authorList>
    </citation>
    <scope>NUCLEOTIDE SEQUENCE [LARGE SCALE GENOMIC DNA]</scope>
    <source>
        <strain evidence="1 2">NEAU-A12</strain>
    </source>
</reference>
<protein>
    <submittedName>
        <fullName evidence="1">ATP-binding protein</fullName>
    </submittedName>
</protein>
<keyword evidence="1" id="KW-0067">ATP-binding</keyword>
<dbReference type="GO" id="GO:0005524">
    <property type="term" value="F:ATP binding"/>
    <property type="evidence" value="ECO:0007669"/>
    <property type="project" value="UniProtKB-KW"/>
</dbReference>
<dbReference type="CDD" id="cd16936">
    <property type="entry name" value="HATPase_RsbW-like"/>
    <property type="match status" value="1"/>
</dbReference>